<keyword evidence="2" id="KW-1185">Reference proteome</keyword>
<dbReference type="RefSeq" id="WP_188432206.1">
    <property type="nucleotide sequence ID" value="NZ_BAABKH010000004.1"/>
</dbReference>
<dbReference type="SUPFAM" id="SSF56214">
    <property type="entry name" value="4'-phosphopantetheinyl transferase"/>
    <property type="match status" value="2"/>
</dbReference>
<dbReference type="Proteomes" id="UP000605670">
    <property type="component" value="Unassembled WGS sequence"/>
</dbReference>
<reference evidence="1" key="1">
    <citation type="journal article" date="2014" name="Int. J. Syst. Evol. Microbiol.">
        <title>Complete genome sequence of Corynebacterium casei LMG S-19264T (=DSM 44701T), isolated from a smear-ripened cheese.</title>
        <authorList>
            <consortium name="US DOE Joint Genome Institute (JGI-PGF)"/>
            <person name="Walter F."/>
            <person name="Albersmeier A."/>
            <person name="Kalinowski J."/>
            <person name="Ruckert C."/>
        </authorList>
    </citation>
    <scope>NUCLEOTIDE SEQUENCE</scope>
    <source>
        <strain evidence="1">CGMCC 1.12160</strain>
    </source>
</reference>
<dbReference type="EMBL" id="BMEM01000007">
    <property type="protein sequence ID" value="GGF60223.1"/>
    <property type="molecule type" value="Genomic_DNA"/>
</dbReference>
<dbReference type="InterPro" id="IPR037143">
    <property type="entry name" value="4-PPantetheinyl_Trfase_dom_sf"/>
</dbReference>
<dbReference type="AlphaFoldDB" id="A0A917BYZ3"/>
<comment type="caution">
    <text evidence="1">The sequence shown here is derived from an EMBL/GenBank/DDBJ whole genome shotgun (WGS) entry which is preliminary data.</text>
</comment>
<name>A0A917BYZ3_9MICO</name>
<evidence type="ECO:0000313" key="1">
    <source>
        <dbReference type="EMBL" id="GGF60223.1"/>
    </source>
</evidence>
<dbReference type="GO" id="GO:0000287">
    <property type="term" value="F:magnesium ion binding"/>
    <property type="evidence" value="ECO:0007669"/>
    <property type="project" value="InterPro"/>
</dbReference>
<organism evidence="1 2">
    <name type="scientific">Ornithinimicrobium tianjinense</name>
    <dbReference type="NCBI Taxonomy" id="1195761"/>
    <lineage>
        <taxon>Bacteria</taxon>
        <taxon>Bacillati</taxon>
        <taxon>Actinomycetota</taxon>
        <taxon>Actinomycetes</taxon>
        <taxon>Micrococcales</taxon>
        <taxon>Ornithinimicrobiaceae</taxon>
        <taxon>Ornithinimicrobium</taxon>
    </lineage>
</organism>
<dbReference type="GO" id="GO:0008897">
    <property type="term" value="F:holo-[acyl-carrier-protein] synthase activity"/>
    <property type="evidence" value="ECO:0007669"/>
    <property type="project" value="InterPro"/>
</dbReference>
<gene>
    <name evidence="1" type="ORF">GCM10011366_30080</name>
</gene>
<reference evidence="1" key="2">
    <citation type="submission" date="2020-09" db="EMBL/GenBank/DDBJ databases">
        <authorList>
            <person name="Sun Q."/>
            <person name="Zhou Y."/>
        </authorList>
    </citation>
    <scope>NUCLEOTIDE SEQUENCE</scope>
    <source>
        <strain evidence="1">CGMCC 1.12160</strain>
    </source>
</reference>
<protein>
    <recommendedName>
        <fullName evidence="3">4'-phosphopantetheinyl transferase</fullName>
    </recommendedName>
</protein>
<accession>A0A917BYZ3</accession>
<evidence type="ECO:0008006" key="3">
    <source>
        <dbReference type="Google" id="ProtNLM"/>
    </source>
</evidence>
<proteinExistence type="predicted"/>
<evidence type="ECO:0000313" key="2">
    <source>
        <dbReference type="Proteomes" id="UP000605670"/>
    </source>
</evidence>
<sequence>MTDPTGVRVDVWWADLRSADVALAERLPPVERARALEPGRPGDRGRRLVAAALLQEAVAAARGLDGGQVLGRGEDQVVGPFEIDRTCEECGKQHGRPVVAGGPHLSVAHAGLLVVVATCWDAPVGVDVERVDRFGDDGGAQEALAWTAREALVKAGGGPDRRTLRIEPPLSGYVATVAVLSAAGVALTARRVEANGA</sequence>
<dbReference type="Gene3D" id="3.90.470.20">
    <property type="entry name" value="4'-phosphopantetheinyl transferase domain"/>
    <property type="match status" value="1"/>
</dbReference>